<accession>A0A3B1C1T9</accession>
<dbReference type="InterPro" id="IPR002187">
    <property type="entry name" value="N-reg_PII"/>
</dbReference>
<dbReference type="InterPro" id="IPR011322">
    <property type="entry name" value="N-reg_PII-like_a/b"/>
</dbReference>
<reference evidence="1" key="1">
    <citation type="submission" date="2018-06" db="EMBL/GenBank/DDBJ databases">
        <authorList>
            <person name="Zhirakovskaya E."/>
        </authorList>
    </citation>
    <scope>NUCLEOTIDE SEQUENCE</scope>
</reference>
<gene>
    <name evidence="1" type="ORF">MNBD_NITROSPINAE03-1217</name>
</gene>
<dbReference type="AlphaFoldDB" id="A0A3B1C1T9"/>
<dbReference type="SUPFAM" id="SSF54913">
    <property type="entry name" value="GlnB-like"/>
    <property type="match status" value="1"/>
</dbReference>
<dbReference type="Pfam" id="PF00543">
    <property type="entry name" value="P-II"/>
    <property type="match status" value="1"/>
</dbReference>
<dbReference type="GO" id="GO:0030234">
    <property type="term" value="F:enzyme regulator activity"/>
    <property type="evidence" value="ECO:0007669"/>
    <property type="project" value="InterPro"/>
</dbReference>
<name>A0A3B1C1T9_9ZZZZ</name>
<evidence type="ECO:0000313" key="1">
    <source>
        <dbReference type="EMBL" id="VAX20691.1"/>
    </source>
</evidence>
<proteinExistence type="predicted"/>
<protein>
    <recommendedName>
        <fullName evidence="2">Nitrogen regulatory protein P-II</fullName>
    </recommendedName>
</protein>
<organism evidence="1">
    <name type="scientific">hydrothermal vent metagenome</name>
    <dbReference type="NCBI Taxonomy" id="652676"/>
    <lineage>
        <taxon>unclassified sequences</taxon>
        <taxon>metagenomes</taxon>
        <taxon>ecological metagenomes</taxon>
    </lineage>
</organism>
<dbReference type="Gene3D" id="3.30.70.120">
    <property type="match status" value="1"/>
</dbReference>
<sequence>MAHELFVCIINRPEAVEDVIAAFVEIGVTGCTIVDSKGMGKIIAQDIPIFSGFKNMFSGTRESNVTIFSVMDSGLVDEAIKIIEEIYVSFSEPDSGIVFTLPVNRVKGLLSNP</sequence>
<dbReference type="GO" id="GO:0006808">
    <property type="term" value="P:regulation of nitrogen utilization"/>
    <property type="evidence" value="ECO:0007669"/>
    <property type="project" value="InterPro"/>
</dbReference>
<dbReference type="EMBL" id="UOGB01000186">
    <property type="protein sequence ID" value="VAX20691.1"/>
    <property type="molecule type" value="Genomic_DNA"/>
</dbReference>
<dbReference type="PROSITE" id="PS51343">
    <property type="entry name" value="PII_GLNB_DOM"/>
    <property type="match status" value="1"/>
</dbReference>
<dbReference type="InterPro" id="IPR015867">
    <property type="entry name" value="N-reg_PII/ATP_PRibTrfase_C"/>
</dbReference>
<evidence type="ECO:0008006" key="2">
    <source>
        <dbReference type="Google" id="ProtNLM"/>
    </source>
</evidence>